<evidence type="ECO:0000313" key="3">
    <source>
        <dbReference type="Proteomes" id="UP000033867"/>
    </source>
</evidence>
<sequence>MKGGTVRVAKGKSGFNGPQQGRGGLGSNKNAGFGGQSMAKKSLVSRLKQVEEKTDKKAE</sequence>
<dbReference type="AlphaFoldDB" id="A0A0G1BGE4"/>
<evidence type="ECO:0000313" key="2">
    <source>
        <dbReference type="EMBL" id="KKS72259.1"/>
    </source>
</evidence>
<proteinExistence type="predicted"/>
<accession>A0A0G1BGE4</accession>
<dbReference type="EMBL" id="LCEK01000011">
    <property type="protein sequence ID" value="KKS72259.1"/>
    <property type="molecule type" value="Genomic_DNA"/>
</dbReference>
<comment type="caution">
    <text evidence="2">The sequence shown here is derived from an EMBL/GenBank/DDBJ whole genome shotgun (WGS) entry which is preliminary data.</text>
</comment>
<protein>
    <submittedName>
        <fullName evidence="2">Uncharacterized protein</fullName>
    </submittedName>
</protein>
<gene>
    <name evidence="2" type="ORF">UV42_C0011G0017</name>
</gene>
<reference evidence="2 3" key="1">
    <citation type="journal article" date="2015" name="Nature">
        <title>rRNA introns, odd ribosomes, and small enigmatic genomes across a large radiation of phyla.</title>
        <authorList>
            <person name="Brown C.T."/>
            <person name="Hug L.A."/>
            <person name="Thomas B.C."/>
            <person name="Sharon I."/>
            <person name="Castelle C.J."/>
            <person name="Singh A."/>
            <person name="Wilkins M.J."/>
            <person name="Williams K.H."/>
            <person name="Banfield J.F."/>
        </authorList>
    </citation>
    <scope>NUCLEOTIDE SEQUENCE [LARGE SCALE GENOMIC DNA]</scope>
</reference>
<feature type="region of interest" description="Disordered" evidence="1">
    <location>
        <begin position="1"/>
        <end position="59"/>
    </location>
</feature>
<organism evidence="2 3">
    <name type="scientific">Candidatus Magasanikbacteria bacterium GW2011_GWE2_42_7</name>
    <dbReference type="NCBI Taxonomy" id="1619052"/>
    <lineage>
        <taxon>Bacteria</taxon>
        <taxon>Candidatus Magasanikiibacteriota</taxon>
    </lineage>
</organism>
<evidence type="ECO:0000256" key="1">
    <source>
        <dbReference type="SAM" id="MobiDB-lite"/>
    </source>
</evidence>
<dbReference type="Proteomes" id="UP000033867">
    <property type="component" value="Unassembled WGS sequence"/>
</dbReference>
<name>A0A0G1BGE4_9BACT</name>
<feature type="compositionally biased region" description="Basic and acidic residues" evidence="1">
    <location>
        <begin position="48"/>
        <end position="59"/>
    </location>
</feature>